<sequence length="145" mass="16310">MTNKNIGHTKESTDKRKSSAAIVGIEKPHERKNKIHLSTSDLARVSMFRQHKAAEVLGVSISTLKRRFYECKLGRWDVGSSYEDAENNAAIEPIKKGQVATKLENIINKASLENVKEVDKITLFALKVAFRQGFENVEESAPKLR</sequence>
<accession>A0A9X2D225</accession>
<proteinExistence type="predicted"/>
<name>A0A9X2D225_9GAMM</name>
<dbReference type="EMBL" id="JAJKBJ010000014">
    <property type="protein sequence ID" value="MCL9684783.1"/>
    <property type="molecule type" value="Genomic_DNA"/>
</dbReference>
<feature type="compositionally biased region" description="Basic and acidic residues" evidence="1">
    <location>
        <begin position="8"/>
        <end position="17"/>
    </location>
</feature>
<comment type="caution">
    <text evidence="2">The sequence shown here is derived from an EMBL/GenBank/DDBJ whole genome shotgun (WGS) entry which is preliminary data.</text>
</comment>
<organism evidence="2 3">
    <name type="scientific">Legionella maioricensis</name>
    <dbReference type="NCBI Taxonomy" id="2896528"/>
    <lineage>
        <taxon>Bacteria</taxon>
        <taxon>Pseudomonadati</taxon>
        <taxon>Pseudomonadota</taxon>
        <taxon>Gammaproteobacteria</taxon>
        <taxon>Legionellales</taxon>
        <taxon>Legionellaceae</taxon>
        <taxon>Legionella</taxon>
    </lineage>
</organism>
<dbReference type="AlphaFoldDB" id="A0A9X2D225"/>
<protein>
    <submittedName>
        <fullName evidence="2">RWP-RK domain-containing protein</fullName>
    </submittedName>
</protein>
<evidence type="ECO:0000313" key="3">
    <source>
        <dbReference type="Proteomes" id="UP001139721"/>
    </source>
</evidence>
<evidence type="ECO:0000313" key="2">
    <source>
        <dbReference type="EMBL" id="MCL9684783.1"/>
    </source>
</evidence>
<dbReference type="RefSeq" id="WP_250422020.1">
    <property type="nucleotide sequence ID" value="NZ_JAJKBJ010000014.1"/>
</dbReference>
<gene>
    <name evidence="2" type="ORF">LOX96_11820</name>
</gene>
<dbReference type="Proteomes" id="UP001139721">
    <property type="component" value="Unassembled WGS sequence"/>
</dbReference>
<feature type="region of interest" description="Disordered" evidence="1">
    <location>
        <begin position="1"/>
        <end position="21"/>
    </location>
</feature>
<evidence type="ECO:0000256" key="1">
    <source>
        <dbReference type="SAM" id="MobiDB-lite"/>
    </source>
</evidence>
<keyword evidence="3" id="KW-1185">Reference proteome</keyword>
<reference evidence="2" key="1">
    <citation type="submission" date="2021-11" db="EMBL/GenBank/DDBJ databases">
        <title>Legionella maioricencis sp. nov., a new species isolated from hot water samples in Mallorca.</title>
        <authorList>
            <person name="Crespi S."/>
            <person name="Drasar V."/>
            <person name="Salva-Serra F."/>
            <person name="Jaen-Luchoro D."/>
            <person name="Pineiro-Iglesias B."/>
            <person name="Aliaga F."/>
            <person name="Fernandez-Juarez V."/>
            <person name="Coll G."/>
            <person name="Moore E.R.B."/>
            <person name="Bennasar-Figueras A."/>
        </authorList>
    </citation>
    <scope>NUCLEOTIDE SEQUENCE</scope>
    <source>
        <strain evidence="2">HCPI-6</strain>
    </source>
</reference>